<sequence length="163" mass="18088">MSRINEGMFTSDRLDWATPQGFFDLVAREFPFTLDAAASPNNAKVNTFYTEADDALAQPWPGIVWCNPPYGRGIGKWVHKGWSESQTGSTVVMLIPARTDTSWWHEYVMCAAEVRLVRGRLVFGQGEATSNAPFPCALVVFRPGQSSPVFSAMERGLLNRRAA</sequence>
<evidence type="ECO:0000313" key="2">
    <source>
        <dbReference type="Proteomes" id="UP001201161"/>
    </source>
</evidence>
<dbReference type="RefSeq" id="WP_236399830.1">
    <property type="nucleotide sequence ID" value="NZ_JAKJHZ010000005.1"/>
</dbReference>
<proteinExistence type="predicted"/>
<comment type="caution">
    <text evidence="1">The sequence shown here is derived from an EMBL/GenBank/DDBJ whole genome shotgun (WGS) entry which is preliminary data.</text>
</comment>
<gene>
    <name evidence="1" type="ORF">L2K70_04870</name>
</gene>
<organism evidence="1 2">
    <name type="scientific">Nocardioides potassii</name>
    <dbReference type="NCBI Taxonomy" id="2911371"/>
    <lineage>
        <taxon>Bacteria</taxon>
        <taxon>Bacillati</taxon>
        <taxon>Actinomycetota</taxon>
        <taxon>Actinomycetes</taxon>
        <taxon>Propionibacteriales</taxon>
        <taxon>Nocardioidaceae</taxon>
        <taxon>Nocardioides</taxon>
    </lineage>
</organism>
<reference evidence="1 2" key="1">
    <citation type="submission" date="2022-01" db="EMBL/GenBank/DDBJ databases">
        <title>Nocardioides sp. nov., an actinomycete isolated from mining soil.</title>
        <authorList>
            <person name="Liu L."/>
        </authorList>
    </citation>
    <scope>NUCLEOTIDE SEQUENCE [LARGE SCALE GENOMIC DNA]</scope>
    <source>
        <strain evidence="1 2">KLBMP 9356</strain>
    </source>
</reference>
<dbReference type="InterPro" id="IPR008593">
    <property type="entry name" value="Dam_MeTrfase"/>
</dbReference>
<dbReference type="Proteomes" id="UP001201161">
    <property type="component" value="Unassembled WGS sequence"/>
</dbReference>
<name>A0ABS9HA88_9ACTN</name>
<dbReference type="EMBL" id="JAKJHZ010000005">
    <property type="protein sequence ID" value="MCF6376928.1"/>
    <property type="molecule type" value="Genomic_DNA"/>
</dbReference>
<protein>
    <submittedName>
        <fullName evidence="1">Phage N-6-adenine-methyltransferase</fullName>
    </submittedName>
</protein>
<evidence type="ECO:0000313" key="1">
    <source>
        <dbReference type="EMBL" id="MCF6376928.1"/>
    </source>
</evidence>
<accession>A0ABS9HA88</accession>
<keyword evidence="2" id="KW-1185">Reference proteome</keyword>
<dbReference type="Pfam" id="PF05869">
    <property type="entry name" value="Dam"/>
    <property type="match status" value="1"/>
</dbReference>